<evidence type="ECO:0000313" key="7">
    <source>
        <dbReference type="EMBL" id="PCF96035.1"/>
    </source>
</evidence>
<sequence length="505" mass="54053">MTGSTSQMVDKEGLIELDVKEDVRGSSRFNEDIAPTQASERTWSKWNIAALWVGMSICVPTYTLGGVLTAYFGLSVGEALFAILLANVIVLIPLTLNAFPGTKFGIPFPVVLRSSFGILGSNVPCLIRALVGCGWFGIQTMFGGLAIHLLLSALIPAWAALGGVGEVIGFFVFGAMNLYVVIRGAESIKWLETLAAPLLLAVGIGLMMWAWPHMSMTELLAQPPSRPEGASVYGYFFAGLTAMVGFWATLSLNIPDFSRFAKSQKDQIVGQVIGLPLTMFFFAALGVVLTAASESLVGQTIADPVNLIGMINSPFWVVLAMLLIIIATLSTNTAANIVSPTNDFQNIAPKWINQTRGVLLTGAVGVLLMGYDLLQKAGVITQGASLEQMYSNWLLGYSSLLGPIAGIMAVDYFLIKKQRLDVPSLYMDNHAYPAVNTAGFIAFGVPVLLTLVSLLTGTMNWFYNYGWFTGSALGAIIYYIASQMLATSSQVGPVPLVASDVAKQP</sequence>
<feature type="transmembrane region" description="Helical" evidence="6">
    <location>
        <begin position="49"/>
        <end position="73"/>
    </location>
</feature>
<feature type="transmembrane region" description="Helical" evidence="6">
    <location>
        <begin position="232"/>
        <end position="252"/>
    </location>
</feature>
<dbReference type="PANTHER" id="PTHR30618">
    <property type="entry name" value="NCS1 FAMILY PURINE/PYRIMIDINE TRANSPORTER"/>
    <property type="match status" value="1"/>
</dbReference>
<keyword evidence="5 6" id="KW-0472">Membrane</keyword>
<dbReference type="CDD" id="cd11485">
    <property type="entry name" value="SLC-NCS1sbd_YbbW-like"/>
    <property type="match status" value="1"/>
</dbReference>
<evidence type="ECO:0000256" key="3">
    <source>
        <dbReference type="ARBA" id="ARBA00022692"/>
    </source>
</evidence>
<dbReference type="GO" id="GO:0005886">
    <property type="term" value="C:plasma membrane"/>
    <property type="evidence" value="ECO:0007669"/>
    <property type="project" value="TreeGrafter"/>
</dbReference>
<organism evidence="7 8">
    <name type="scientific">Vreelandella nigrificans</name>
    <dbReference type="NCBI Taxonomy" id="2042704"/>
    <lineage>
        <taxon>Bacteria</taxon>
        <taxon>Pseudomonadati</taxon>
        <taxon>Pseudomonadota</taxon>
        <taxon>Gammaproteobacteria</taxon>
        <taxon>Oceanospirillales</taxon>
        <taxon>Halomonadaceae</taxon>
        <taxon>Vreelandella</taxon>
    </lineage>
</organism>
<evidence type="ECO:0000256" key="6">
    <source>
        <dbReference type="SAM" id="Phobius"/>
    </source>
</evidence>
<dbReference type="PANTHER" id="PTHR30618:SF0">
    <property type="entry name" value="PURINE-URACIL PERMEASE NCS1"/>
    <property type="match status" value="1"/>
</dbReference>
<dbReference type="Pfam" id="PF02133">
    <property type="entry name" value="Transp_cyt_pur"/>
    <property type="match status" value="1"/>
</dbReference>
<evidence type="ECO:0000256" key="5">
    <source>
        <dbReference type="ARBA" id="ARBA00023136"/>
    </source>
</evidence>
<dbReference type="InterPro" id="IPR001248">
    <property type="entry name" value="Pur-cyt_permease"/>
</dbReference>
<feature type="transmembrane region" description="Helical" evidence="6">
    <location>
        <begin position="111"/>
        <end position="138"/>
    </location>
</feature>
<dbReference type="RefSeq" id="WP_096651387.1">
    <property type="nucleotide sequence ID" value="NZ_NWUX01000006.1"/>
</dbReference>
<evidence type="ECO:0000256" key="4">
    <source>
        <dbReference type="ARBA" id="ARBA00022989"/>
    </source>
</evidence>
<keyword evidence="3 6" id="KW-0812">Transmembrane</keyword>
<keyword evidence="8" id="KW-1185">Reference proteome</keyword>
<comment type="similarity">
    <text evidence="2">Belongs to the purine-cytosine permease (2.A.39) family.</text>
</comment>
<feature type="transmembrane region" description="Helical" evidence="6">
    <location>
        <begin position="313"/>
        <end position="335"/>
    </location>
</feature>
<proteinExistence type="inferred from homology"/>
<comment type="caution">
    <text evidence="7">The sequence shown here is derived from an EMBL/GenBank/DDBJ whole genome shotgun (WGS) entry which is preliminary data.</text>
</comment>
<dbReference type="GO" id="GO:0015205">
    <property type="term" value="F:nucleobase transmembrane transporter activity"/>
    <property type="evidence" value="ECO:0007669"/>
    <property type="project" value="TreeGrafter"/>
</dbReference>
<keyword evidence="4 6" id="KW-1133">Transmembrane helix</keyword>
<evidence type="ECO:0000256" key="1">
    <source>
        <dbReference type="ARBA" id="ARBA00004141"/>
    </source>
</evidence>
<gene>
    <name evidence="7" type="ORF">CPA45_09515</name>
</gene>
<name>A0A2A4HP92_9GAMM</name>
<feature type="transmembrane region" description="Helical" evidence="6">
    <location>
        <begin position="272"/>
        <end position="293"/>
    </location>
</feature>
<feature type="transmembrane region" description="Helical" evidence="6">
    <location>
        <begin position="194"/>
        <end position="212"/>
    </location>
</feature>
<feature type="transmembrane region" description="Helical" evidence="6">
    <location>
        <begin position="79"/>
        <end position="99"/>
    </location>
</feature>
<feature type="transmembrane region" description="Helical" evidence="6">
    <location>
        <begin position="394"/>
        <end position="414"/>
    </location>
</feature>
<dbReference type="OrthoDB" id="9780088at2"/>
<evidence type="ECO:0000313" key="8">
    <source>
        <dbReference type="Proteomes" id="UP000218677"/>
    </source>
</evidence>
<feature type="transmembrane region" description="Helical" evidence="6">
    <location>
        <begin position="434"/>
        <end position="455"/>
    </location>
</feature>
<feature type="transmembrane region" description="Helical" evidence="6">
    <location>
        <begin position="158"/>
        <end position="182"/>
    </location>
</feature>
<dbReference type="EMBL" id="NWUX01000006">
    <property type="protein sequence ID" value="PCF96035.1"/>
    <property type="molecule type" value="Genomic_DNA"/>
</dbReference>
<dbReference type="InterPro" id="IPR045225">
    <property type="entry name" value="Uracil/uridine/allantoin_perm"/>
</dbReference>
<dbReference type="AlphaFoldDB" id="A0A2A4HP92"/>
<dbReference type="Gene3D" id="1.10.4160.10">
    <property type="entry name" value="Hydantoin permease"/>
    <property type="match status" value="1"/>
</dbReference>
<comment type="subcellular location">
    <subcellularLocation>
        <location evidence="1">Membrane</location>
        <topology evidence="1">Multi-pass membrane protein</topology>
    </subcellularLocation>
</comment>
<evidence type="ECO:0000256" key="2">
    <source>
        <dbReference type="ARBA" id="ARBA00008974"/>
    </source>
</evidence>
<accession>A0A2A4HP92</accession>
<feature type="transmembrane region" description="Helical" evidence="6">
    <location>
        <begin position="461"/>
        <end position="481"/>
    </location>
</feature>
<dbReference type="Proteomes" id="UP000218677">
    <property type="component" value="Unassembled WGS sequence"/>
</dbReference>
<protein>
    <submittedName>
        <fullName evidence="7">Nitrate reductase</fullName>
    </submittedName>
</protein>
<reference evidence="8" key="1">
    <citation type="submission" date="2017-09" db="EMBL/GenBank/DDBJ databases">
        <authorList>
            <person name="Cho G.-S."/>
            <person name="Oguntoyinbo F.A."/>
            <person name="Cnockaert M."/>
            <person name="Kabisch J."/>
            <person name="Neve H."/>
            <person name="Bockelmann W."/>
            <person name="Wenning M."/>
            <person name="Franz C.M."/>
            <person name="Vandamme P."/>
        </authorList>
    </citation>
    <scope>NUCLEOTIDE SEQUENCE [LARGE SCALE GENOMIC DNA]</scope>
    <source>
        <strain evidence="8">MBT G8648</strain>
    </source>
</reference>